<evidence type="ECO:0000256" key="1">
    <source>
        <dbReference type="SAM" id="Phobius"/>
    </source>
</evidence>
<keyword evidence="1" id="KW-1133">Transmembrane helix</keyword>
<protein>
    <submittedName>
        <fullName evidence="3">GerMN domain-containing protein</fullName>
    </submittedName>
</protein>
<organism evidence="3 4">
    <name type="scientific">Phormidium yuhuli AB48</name>
    <dbReference type="NCBI Taxonomy" id="2940671"/>
    <lineage>
        <taxon>Bacteria</taxon>
        <taxon>Bacillati</taxon>
        <taxon>Cyanobacteriota</taxon>
        <taxon>Cyanophyceae</taxon>
        <taxon>Oscillatoriophycideae</taxon>
        <taxon>Oscillatoriales</taxon>
        <taxon>Oscillatoriaceae</taxon>
        <taxon>Phormidium</taxon>
        <taxon>Phormidium yuhuli</taxon>
    </lineage>
</organism>
<proteinExistence type="predicted"/>
<dbReference type="EMBL" id="CP098611">
    <property type="protein sequence ID" value="USR90027.1"/>
    <property type="molecule type" value="Genomic_DNA"/>
</dbReference>
<accession>A0ABY5ALE1</accession>
<feature type="transmembrane region" description="Helical" evidence="1">
    <location>
        <begin position="12"/>
        <end position="31"/>
    </location>
</feature>
<dbReference type="InterPro" id="IPR019606">
    <property type="entry name" value="GerMN"/>
</dbReference>
<keyword evidence="1" id="KW-0812">Transmembrane</keyword>
<dbReference type="Proteomes" id="UP001056708">
    <property type="component" value="Chromosome"/>
</dbReference>
<keyword evidence="4" id="KW-1185">Reference proteome</keyword>
<evidence type="ECO:0000313" key="4">
    <source>
        <dbReference type="Proteomes" id="UP001056708"/>
    </source>
</evidence>
<evidence type="ECO:0000313" key="3">
    <source>
        <dbReference type="EMBL" id="USR90027.1"/>
    </source>
</evidence>
<sequence length="205" mass="21512">MKDSAQKNRSLGLLAGLAVILVLGGVGVALYQQRGGDDLVQPPPDLTEPGEGGELTLTAAPEIYLLQDTGTDLQLSAMPIAIDEGNNVLTSGDPELMLTEAFEQLLELSETSPSLTAIPSGTRLENLQITDAGVRVDLSEEFTQGGGSASMLGRLDQVIYTASSMDPDTPVWLSVEGEPLELLGGEGLEVPQPMTRADAYTSSVQ</sequence>
<dbReference type="SMART" id="SM00909">
    <property type="entry name" value="Germane"/>
    <property type="match status" value="1"/>
</dbReference>
<dbReference type="RefSeq" id="WP_252661613.1">
    <property type="nucleotide sequence ID" value="NZ_CP098611.1"/>
</dbReference>
<gene>
    <name evidence="3" type="ORF">NEA10_14350</name>
</gene>
<feature type="domain" description="GerMN" evidence="2">
    <location>
        <begin position="98"/>
        <end position="184"/>
    </location>
</feature>
<name>A0ABY5ALE1_9CYAN</name>
<dbReference type="Pfam" id="PF10646">
    <property type="entry name" value="Germane"/>
    <property type="match status" value="1"/>
</dbReference>
<keyword evidence="1" id="KW-0472">Membrane</keyword>
<evidence type="ECO:0000259" key="2">
    <source>
        <dbReference type="SMART" id="SM00909"/>
    </source>
</evidence>
<reference evidence="3" key="1">
    <citation type="submission" date="2022-06" db="EMBL/GenBank/DDBJ databases">
        <title>Genome sequence of Phormidium yuhuli AB48 isolated from an industrial photobioreactor environment.</title>
        <authorList>
            <person name="Qiu Y."/>
            <person name="Noonan A.J.C."/>
            <person name="Dofher K."/>
            <person name="Koch M."/>
            <person name="Kieft B."/>
            <person name="Lin X."/>
            <person name="Ziels R.M."/>
            <person name="Hallam S.J."/>
        </authorList>
    </citation>
    <scope>NUCLEOTIDE SEQUENCE</scope>
    <source>
        <strain evidence="3">AB48</strain>
    </source>
</reference>